<dbReference type="AlphaFoldDB" id="A0A8T0TQS7"/>
<accession>A0A8T0TQS7</accession>
<gene>
    <name evidence="1" type="ORF">PVAP13_4KG124105</name>
</gene>
<dbReference type="EMBL" id="CM029043">
    <property type="protein sequence ID" value="KAG2611194.1"/>
    <property type="molecule type" value="Genomic_DNA"/>
</dbReference>
<comment type="caution">
    <text evidence="1">The sequence shown here is derived from an EMBL/GenBank/DDBJ whole genome shotgun (WGS) entry which is preliminary data.</text>
</comment>
<evidence type="ECO:0000313" key="2">
    <source>
        <dbReference type="Proteomes" id="UP000823388"/>
    </source>
</evidence>
<organism evidence="1 2">
    <name type="scientific">Panicum virgatum</name>
    <name type="common">Blackwell switchgrass</name>
    <dbReference type="NCBI Taxonomy" id="38727"/>
    <lineage>
        <taxon>Eukaryota</taxon>
        <taxon>Viridiplantae</taxon>
        <taxon>Streptophyta</taxon>
        <taxon>Embryophyta</taxon>
        <taxon>Tracheophyta</taxon>
        <taxon>Spermatophyta</taxon>
        <taxon>Magnoliopsida</taxon>
        <taxon>Liliopsida</taxon>
        <taxon>Poales</taxon>
        <taxon>Poaceae</taxon>
        <taxon>PACMAD clade</taxon>
        <taxon>Panicoideae</taxon>
        <taxon>Panicodae</taxon>
        <taxon>Paniceae</taxon>
        <taxon>Panicinae</taxon>
        <taxon>Panicum</taxon>
        <taxon>Panicum sect. Hiantes</taxon>
    </lineage>
</organism>
<sequence>MGDLVLAVIRPMNIAHRMQRKFEPKWEGPYVVKDVYPSGAYRIISPDSEYCPPPVNGKFLKCYYA</sequence>
<proteinExistence type="predicted"/>
<keyword evidence="2" id="KW-1185">Reference proteome</keyword>
<protein>
    <submittedName>
        <fullName evidence="1">Uncharacterized protein</fullName>
    </submittedName>
</protein>
<dbReference type="Proteomes" id="UP000823388">
    <property type="component" value="Chromosome 4K"/>
</dbReference>
<evidence type="ECO:0000313" key="1">
    <source>
        <dbReference type="EMBL" id="KAG2611194.1"/>
    </source>
</evidence>
<name>A0A8T0TQS7_PANVG</name>
<reference evidence="1" key="1">
    <citation type="submission" date="2020-05" db="EMBL/GenBank/DDBJ databases">
        <title>WGS assembly of Panicum virgatum.</title>
        <authorList>
            <person name="Lovell J.T."/>
            <person name="Jenkins J."/>
            <person name="Shu S."/>
            <person name="Juenger T.E."/>
            <person name="Schmutz J."/>
        </authorList>
    </citation>
    <scope>NUCLEOTIDE SEQUENCE</scope>
    <source>
        <strain evidence="1">AP13</strain>
    </source>
</reference>